<name>A0A9N7UPK8_PLEPL</name>
<evidence type="ECO:0000256" key="6">
    <source>
        <dbReference type="SAM" id="MobiDB-lite"/>
    </source>
</evidence>
<evidence type="ECO:0000313" key="8">
    <source>
        <dbReference type="Proteomes" id="UP001153269"/>
    </source>
</evidence>
<dbReference type="EMBL" id="CADEAL010001621">
    <property type="protein sequence ID" value="CAB1434009.1"/>
    <property type="molecule type" value="Genomic_DNA"/>
</dbReference>
<feature type="region of interest" description="Disordered" evidence="6">
    <location>
        <begin position="526"/>
        <end position="552"/>
    </location>
</feature>
<feature type="coiled-coil region" evidence="5">
    <location>
        <begin position="567"/>
        <end position="687"/>
    </location>
</feature>
<evidence type="ECO:0000256" key="1">
    <source>
        <dbReference type="ARBA" id="ARBA00004114"/>
    </source>
</evidence>
<keyword evidence="3" id="KW-0206">Cytoskeleton</keyword>
<feature type="compositionally biased region" description="Basic and acidic residues" evidence="6">
    <location>
        <begin position="1205"/>
        <end position="1222"/>
    </location>
</feature>
<dbReference type="PANTHER" id="PTHR20544:SF1">
    <property type="entry name" value="CENTROSOMAL PROTEIN 135KDA"/>
    <property type="match status" value="1"/>
</dbReference>
<keyword evidence="8" id="KW-1185">Reference proteome</keyword>
<keyword evidence="2" id="KW-0963">Cytoplasm</keyword>
<evidence type="ECO:0000256" key="2">
    <source>
        <dbReference type="ARBA" id="ARBA00022490"/>
    </source>
</evidence>
<feature type="compositionally biased region" description="Polar residues" evidence="6">
    <location>
        <begin position="1194"/>
        <end position="1203"/>
    </location>
</feature>
<dbReference type="Proteomes" id="UP001153269">
    <property type="component" value="Unassembled WGS sequence"/>
</dbReference>
<gene>
    <name evidence="7" type="ORF">PLEPLA_LOCUS22099</name>
</gene>
<accession>A0A9N7UPK8</accession>
<dbReference type="CDD" id="cd22292">
    <property type="entry name" value="cc_Cep135_MBD"/>
    <property type="match status" value="1"/>
</dbReference>
<feature type="region of interest" description="Disordered" evidence="6">
    <location>
        <begin position="1173"/>
        <end position="1222"/>
    </location>
</feature>
<feature type="coiled-coil region" evidence="5">
    <location>
        <begin position="744"/>
        <end position="939"/>
    </location>
</feature>
<feature type="coiled-coil region" evidence="5">
    <location>
        <begin position="982"/>
        <end position="1030"/>
    </location>
</feature>
<feature type="compositionally biased region" description="Low complexity" evidence="6">
    <location>
        <begin position="1177"/>
        <end position="1193"/>
    </location>
</feature>
<evidence type="ECO:0000256" key="4">
    <source>
        <dbReference type="ARBA" id="ARBA00038123"/>
    </source>
</evidence>
<feature type="compositionally biased region" description="Low complexity" evidence="6">
    <location>
        <begin position="533"/>
        <end position="547"/>
    </location>
</feature>
<feature type="coiled-coil region" evidence="5">
    <location>
        <begin position="391"/>
        <end position="474"/>
    </location>
</feature>
<dbReference type="AlphaFoldDB" id="A0A9N7UPK8"/>
<dbReference type="InterPro" id="IPR051877">
    <property type="entry name" value="Centriole_BasalBody_StrucProt"/>
</dbReference>
<comment type="subcellular location">
    <subcellularLocation>
        <location evidence="1">Cytoplasm</location>
        <location evidence="1">Cytoskeleton</location>
        <location evidence="1">Microtubule organizing center</location>
        <location evidence="1">Centrosome</location>
        <location evidence="1">Centriole</location>
    </subcellularLocation>
</comment>
<dbReference type="GO" id="GO:0005814">
    <property type="term" value="C:centriole"/>
    <property type="evidence" value="ECO:0007669"/>
    <property type="project" value="UniProtKB-SubCell"/>
</dbReference>
<reference evidence="7" key="1">
    <citation type="submission" date="2020-03" db="EMBL/GenBank/DDBJ databases">
        <authorList>
            <person name="Weist P."/>
        </authorList>
    </citation>
    <scope>NUCLEOTIDE SEQUENCE</scope>
</reference>
<feature type="coiled-coil region" evidence="5">
    <location>
        <begin position="129"/>
        <end position="202"/>
    </location>
</feature>
<feature type="coiled-coil region" evidence="5">
    <location>
        <begin position="1059"/>
        <end position="1093"/>
    </location>
</feature>
<comment type="caution">
    <text evidence="7">The sequence shown here is derived from an EMBL/GenBank/DDBJ whole genome shotgun (WGS) entry which is preliminary data.</text>
</comment>
<dbReference type="Gene3D" id="1.10.287.1490">
    <property type="match status" value="1"/>
</dbReference>
<sequence>MSHFLSDETKPEISGALFKSFTAESCRLSVTLTSVKLTLVAGETPSTLQCPIAAMNSTAERKFVNLRKRLDQLGYRQPLGIESLPLVEKLFSDLVHTTESLRNAKLSAGKTEKESRNVDALLEPYRTDNARTVRENNELHLELLKLKEEKERDTRELKTHIRKLDHDTSDLKFLNNQYVHKVRCLEKDSKAKAERIQQLQEKNMQAVVQTPGGKKRSIPFRRQRMQIDELIPPSSASAYPALQPDDPYVADLLQLADRRIHELQEDVIKVKLDLENAQEYIKHLNTQVEQRDKEIERLNRALQGGRPHDVISLEAQNISNEKLISHLNLQIEYLQETNRTLEQKVEGLQQKKNNASTEVANLSLKNLELCEELTHIDDLAKRLEMDKERVLETVDMELQDTKEEIQKQQRIIEDLEDVITKLRKEQSEGDFEKDRLRDQLLELKEQNEKMEGLANFLEGEKMRLQDKIEKVMSADKDLVLELETMRAKHGVCGRERSPSRLDAFVKSLEEERDYYRQEAERYKRARGAGGLDLSPSRSPGRGRSPLLKRATRGGDAEAELLLVRQERDELKAALIDFEKHMEDIQNNVKALCNERDHFKTQFMQTQEDLKLAHSKDMSADVLELQAELKLAEIKIEQMTDEKDTLMERLKVAQTSASTDRRGEEKRILNLENAIQSLEQERLDLQSQVCQLMESREAVGEDLKVQSNAMVQNAEEAAQQRAESNALRLLQEQMEQSLSDTQHRLSIKMNELHDAHQQIEKLEERIGELSQRGSKHKEDVAALQKSISTLDREKDALQDEVDQKTEKLVAIEEEFSKKEKTLEEVKHTILNLDTSLAQLQGALNSREREISSLRRQLDASQEELVGLRREKEITIRENRRLQGDLATMTRENQAVHMEMEEAMHEKDELKLRVHSYISEVSRIEKLMATKEQENRNLLEHFRMAHTEVEEREQKLLQSEGLNNSIRLELLSSDTERRHLRDTVGHQEREIHQHTQALKAYEAQVSSLVRGMSRLEEELHNTQEEKAALLSDLASVRELCVKLDSGKELTARQLTSKSMDLERVTGEVEDVRSEVELLKKQLASERLTVRNLETLLSSNRHKEFQTHLTASERESELKVLRDRLALADSKTAEHAREVSQLRGKVSQLQTEMDVLKRQLTTERFERERAVQEMRKQGLSFSSLQSSSPRSVSSGSQHFSPETSILRSLDRSADRSADKSVSFKD</sequence>
<proteinExistence type="inferred from homology"/>
<evidence type="ECO:0008006" key="9">
    <source>
        <dbReference type="Google" id="ProtNLM"/>
    </source>
</evidence>
<evidence type="ECO:0000256" key="5">
    <source>
        <dbReference type="SAM" id="Coils"/>
    </source>
</evidence>
<dbReference type="PANTHER" id="PTHR20544">
    <property type="entry name" value="CENTROSOMAL PROTEIN CEP135"/>
    <property type="match status" value="1"/>
</dbReference>
<organism evidence="7 8">
    <name type="scientific">Pleuronectes platessa</name>
    <name type="common">European plaice</name>
    <dbReference type="NCBI Taxonomy" id="8262"/>
    <lineage>
        <taxon>Eukaryota</taxon>
        <taxon>Metazoa</taxon>
        <taxon>Chordata</taxon>
        <taxon>Craniata</taxon>
        <taxon>Vertebrata</taxon>
        <taxon>Euteleostomi</taxon>
        <taxon>Actinopterygii</taxon>
        <taxon>Neopterygii</taxon>
        <taxon>Teleostei</taxon>
        <taxon>Neoteleostei</taxon>
        <taxon>Acanthomorphata</taxon>
        <taxon>Carangaria</taxon>
        <taxon>Pleuronectiformes</taxon>
        <taxon>Pleuronectoidei</taxon>
        <taxon>Pleuronectidae</taxon>
        <taxon>Pleuronectes</taxon>
    </lineage>
</organism>
<protein>
    <recommendedName>
        <fullName evidence="9">Centrosomal protein of 135 kDa</fullName>
    </recommendedName>
</protein>
<feature type="coiled-coil region" evidence="5">
    <location>
        <begin position="260"/>
        <end position="365"/>
    </location>
</feature>
<dbReference type="SUPFAM" id="SSF57997">
    <property type="entry name" value="Tropomyosin"/>
    <property type="match status" value="1"/>
</dbReference>
<evidence type="ECO:0000313" key="7">
    <source>
        <dbReference type="EMBL" id="CAB1434009.1"/>
    </source>
</evidence>
<keyword evidence="5" id="KW-0175">Coiled coil</keyword>
<comment type="similarity">
    <text evidence="4">Belongs to the CEP135/TSGA10 family.</text>
</comment>
<evidence type="ECO:0000256" key="3">
    <source>
        <dbReference type="ARBA" id="ARBA00023212"/>
    </source>
</evidence>